<keyword evidence="1" id="KW-0812">Transmembrane</keyword>
<keyword evidence="1" id="KW-1133">Transmembrane helix</keyword>
<name>A0A0B7IVK6_9FLAO</name>
<dbReference type="InterPro" id="IPR043741">
    <property type="entry name" value="DUF5686"/>
</dbReference>
<dbReference type="Pfam" id="PF13715">
    <property type="entry name" value="CarbopepD_reg_2"/>
    <property type="match status" value="1"/>
</dbReference>
<dbReference type="STRING" id="1848903.CCAND38_420074"/>
<evidence type="ECO:0000256" key="1">
    <source>
        <dbReference type="SAM" id="Phobius"/>
    </source>
</evidence>
<dbReference type="Gene3D" id="2.60.40.1120">
    <property type="entry name" value="Carboxypeptidase-like, regulatory domain"/>
    <property type="match status" value="1"/>
</dbReference>
<dbReference type="AlphaFoldDB" id="A0A0B7IVK6"/>
<feature type="transmembrane region" description="Helical" evidence="1">
    <location>
        <begin position="12"/>
        <end position="30"/>
    </location>
</feature>
<dbReference type="Pfam" id="PF18939">
    <property type="entry name" value="DUF5686"/>
    <property type="match status" value="2"/>
</dbReference>
<evidence type="ECO:0000313" key="2">
    <source>
        <dbReference type="EMBL" id="CEN53983.1"/>
    </source>
</evidence>
<reference evidence="2 3" key="1">
    <citation type="submission" date="2015-01" db="EMBL/GenBank/DDBJ databases">
        <authorList>
            <person name="Xiang T."/>
            <person name="Song Y."/>
            <person name="Huang L."/>
            <person name="Wang B."/>
            <person name="Wu P."/>
        </authorList>
    </citation>
    <scope>NUCLEOTIDE SEQUENCE [LARGE SCALE GENOMIC DNA]</scope>
    <source>
        <strain evidence="2 3">CcD93</strain>
    </source>
</reference>
<keyword evidence="1" id="KW-0472">Membrane</keyword>
<gene>
    <name evidence="2" type="ORF">CCAND93_680004</name>
</gene>
<dbReference type="InterPro" id="IPR008969">
    <property type="entry name" value="CarboxyPept-like_regulatory"/>
</dbReference>
<dbReference type="SUPFAM" id="SSF49464">
    <property type="entry name" value="Carboxypeptidase regulatory domain-like"/>
    <property type="match status" value="1"/>
</dbReference>
<proteinExistence type="predicted"/>
<organism evidence="2 3">
    <name type="scientific">Capnocytophaga canis</name>
    <dbReference type="NCBI Taxonomy" id="1848903"/>
    <lineage>
        <taxon>Bacteria</taxon>
        <taxon>Pseudomonadati</taxon>
        <taxon>Bacteroidota</taxon>
        <taxon>Flavobacteriia</taxon>
        <taxon>Flavobacteriales</taxon>
        <taxon>Flavobacteriaceae</taxon>
        <taxon>Capnocytophaga</taxon>
    </lineage>
</organism>
<evidence type="ECO:0000313" key="3">
    <source>
        <dbReference type="Proteomes" id="UP000038200"/>
    </source>
</evidence>
<sequence>MYICNLVQTVFFMIRNIFVLLLTILPIYIYSQTQVSGKVIDDQGKPLPFANIIFVNSMKGVVSDASGKFSLYSEKNHNYIEVSSLGFTSKKIRLQHKITKNLIVELTEGEELEEVVVVGKPTKSLSKKENPAYTVLQGIWKNKSKKGLKNSQAYEYKKHSVSELGINQLDTIFLKKVLGNDYAEFEQTLMERKNRGFFSMPIYIKENVQKVYGNNQINKQRVDTEAERSQGVAQNGYGLERITKAFDEFDIYENSYLILNRPFVSPLSEYGYGTYHYVLKDTLVEENRNFYRIYFFPKIDADLALEGNFIVDTKTFIIKSIEMKTTPKTNLNMVRGLFFEKHFTIENDSIYYLEKEIQEADFTILSKDIEEKGLYIRNTIGYSDVVLNQPKATLFYEQKIVQKYRDQFVKGDTYWQQATVKSANISKTTRLIKEVADNPKVKLITTLADIIGTGYVSLNSIPLGKGLQFGTYWQVYESNDVEKHRFRLGFRTFNSIEDRFRSYFYGAYGIGDKRFKYGLSAKYLLSEEPRVTFGGAYQDDYLQLGNYLIHDDGNFTFRRGSNAIINRGENYFLTRNQKTSAAITYVPLKNIEVSVFGVYQHSQSANPEHFFIAFRDLKNNQTYTNYTDFNTGLNIKFTPGRNVFGYGVEQRYGEKIHDTYVLKYTKGASGALGSQFDYDKVQVLIKKPITVWNLGMLNTTFEAGKIFGTVPLTILTPTPANQAYSIIPQSFALLDYYDFINDTYLNGYFEHHFNGFILNKIPLVDKTKLRSLLFARFAYGTISQQNRDAHQTNLIYNTPEKLYWEYGFGIENIGFGNIRPFRLDFIWRGDFNDVNGTRNPKFGIRFSVMPNF</sequence>
<accession>A0A0B7IVK6</accession>
<dbReference type="EMBL" id="CDOL01000259">
    <property type="protein sequence ID" value="CEN53983.1"/>
    <property type="molecule type" value="Genomic_DNA"/>
</dbReference>
<dbReference type="Proteomes" id="UP000038200">
    <property type="component" value="Unassembled WGS sequence"/>
</dbReference>
<evidence type="ECO:0008006" key="4">
    <source>
        <dbReference type="Google" id="ProtNLM"/>
    </source>
</evidence>
<protein>
    <recommendedName>
        <fullName evidence="4">Carboxypeptidase-like regulatory domain-containing protein</fullName>
    </recommendedName>
</protein>